<feature type="region of interest" description="Disordered" evidence="1">
    <location>
        <begin position="57"/>
        <end position="82"/>
    </location>
</feature>
<feature type="compositionally biased region" description="Polar residues" evidence="1">
    <location>
        <begin position="118"/>
        <end position="130"/>
    </location>
</feature>
<accession>A0A7R9Q9B3</accession>
<evidence type="ECO:0000313" key="2">
    <source>
        <dbReference type="EMBL" id="CAD7637275.1"/>
    </source>
</evidence>
<sequence length="228" mass="24187">MHIPIPVSRQVVSCVRVRRQSPKMQDSRKPVAIGAATVPLPSTARPATDFTIDAIMGRRADTDRPSPRLGVTADCVGSDDSSHHSAKALQMSAYLSSSATSPTSSPLKSEFISNYNSSPPLSPGSESADLSLNHHIRPPSSSSSVGRESRCSAATTTGDRSLSESPSCRSPSPTSSVKENGRADGKSEPNPCSEDNFGFTLTGLDLSQLTAELLFLETLAKVLNPWLY</sequence>
<dbReference type="AlphaFoldDB" id="A0A7R9Q9B3"/>
<proteinExistence type="predicted"/>
<dbReference type="EMBL" id="CAJPVJ010000068">
    <property type="protein sequence ID" value="CAG2160118.1"/>
    <property type="molecule type" value="Genomic_DNA"/>
</dbReference>
<dbReference type="Proteomes" id="UP000728032">
    <property type="component" value="Unassembled WGS sequence"/>
</dbReference>
<evidence type="ECO:0000313" key="3">
    <source>
        <dbReference type="Proteomes" id="UP000728032"/>
    </source>
</evidence>
<dbReference type="EMBL" id="OC914893">
    <property type="protein sequence ID" value="CAD7637275.1"/>
    <property type="molecule type" value="Genomic_DNA"/>
</dbReference>
<protein>
    <submittedName>
        <fullName evidence="2">Uncharacterized protein</fullName>
    </submittedName>
</protein>
<keyword evidence="3" id="KW-1185">Reference proteome</keyword>
<organism evidence="2">
    <name type="scientific">Oppiella nova</name>
    <dbReference type="NCBI Taxonomy" id="334625"/>
    <lineage>
        <taxon>Eukaryota</taxon>
        <taxon>Metazoa</taxon>
        <taxon>Ecdysozoa</taxon>
        <taxon>Arthropoda</taxon>
        <taxon>Chelicerata</taxon>
        <taxon>Arachnida</taxon>
        <taxon>Acari</taxon>
        <taxon>Acariformes</taxon>
        <taxon>Sarcoptiformes</taxon>
        <taxon>Oribatida</taxon>
        <taxon>Brachypylina</taxon>
        <taxon>Oppioidea</taxon>
        <taxon>Oppiidae</taxon>
        <taxon>Oppiella</taxon>
    </lineage>
</organism>
<feature type="region of interest" description="Disordered" evidence="1">
    <location>
        <begin position="118"/>
        <end position="191"/>
    </location>
</feature>
<reference evidence="2" key="1">
    <citation type="submission" date="2020-11" db="EMBL/GenBank/DDBJ databases">
        <authorList>
            <person name="Tran Van P."/>
        </authorList>
    </citation>
    <scope>NUCLEOTIDE SEQUENCE</scope>
</reference>
<feature type="compositionally biased region" description="Basic and acidic residues" evidence="1">
    <location>
        <begin position="57"/>
        <end position="66"/>
    </location>
</feature>
<gene>
    <name evidence="2" type="ORF">ONB1V03_LOCUS720</name>
</gene>
<feature type="compositionally biased region" description="Low complexity" evidence="1">
    <location>
        <begin position="163"/>
        <end position="176"/>
    </location>
</feature>
<evidence type="ECO:0000256" key="1">
    <source>
        <dbReference type="SAM" id="MobiDB-lite"/>
    </source>
</evidence>
<name>A0A7R9Q9B3_9ACAR</name>